<evidence type="ECO:0000313" key="3">
    <source>
        <dbReference type="WBParaSite" id="PSAMB.scaffold513size48544.g6476.t1"/>
    </source>
</evidence>
<feature type="region of interest" description="Disordered" evidence="1">
    <location>
        <begin position="246"/>
        <end position="276"/>
    </location>
</feature>
<sequence length="276" mass="30257">MALLYASAVNKRINSPGSAQSSPAQSPRKTSTASSSGRQQRRHRTPTEKTGASVYAEEQHVRRKCSTPVQLEAAGAARMSNSNRSSEESLTGKDSEKVKRTPKPVSKRSMTATLANEHHKEPTTSRKISAPHPPRSRTGSESGRDKPPDLRRILAMKRLIEYSIEASSSSSNNSPSPDRELIAALSSPRKKISVVDMRPMRPPLVRKRSLSVDTGAMKATLDEAIAAQSRKKDPIQGALSKIRNKFNKWKLRRPDRSPSYSDTDEDDDGSSDGTVV</sequence>
<feature type="compositionally biased region" description="Low complexity" evidence="1">
    <location>
        <begin position="167"/>
        <end position="176"/>
    </location>
</feature>
<evidence type="ECO:0000313" key="2">
    <source>
        <dbReference type="Proteomes" id="UP000887566"/>
    </source>
</evidence>
<dbReference type="AlphaFoldDB" id="A0A914WU33"/>
<keyword evidence="2" id="KW-1185">Reference proteome</keyword>
<feature type="region of interest" description="Disordered" evidence="1">
    <location>
        <begin position="165"/>
        <end position="188"/>
    </location>
</feature>
<feature type="compositionally biased region" description="Polar residues" evidence="1">
    <location>
        <begin position="28"/>
        <end position="38"/>
    </location>
</feature>
<dbReference type="WBParaSite" id="PSAMB.scaffold513size48544.g6476.t1">
    <property type="protein sequence ID" value="PSAMB.scaffold513size48544.g6476.t1"/>
    <property type="gene ID" value="PSAMB.scaffold513size48544.g6476"/>
</dbReference>
<feature type="compositionally biased region" description="Basic and acidic residues" evidence="1">
    <location>
        <begin position="85"/>
        <end position="99"/>
    </location>
</feature>
<reference evidence="3" key="1">
    <citation type="submission" date="2022-11" db="UniProtKB">
        <authorList>
            <consortium name="WormBaseParasite"/>
        </authorList>
    </citation>
    <scope>IDENTIFICATION</scope>
</reference>
<name>A0A914WU33_9BILA</name>
<evidence type="ECO:0000256" key="1">
    <source>
        <dbReference type="SAM" id="MobiDB-lite"/>
    </source>
</evidence>
<accession>A0A914WU33</accession>
<dbReference type="Proteomes" id="UP000887566">
    <property type="component" value="Unplaced"/>
</dbReference>
<feature type="compositionally biased region" description="Low complexity" evidence="1">
    <location>
        <begin position="15"/>
        <end position="27"/>
    </location>
</feature>
<organism evidence="2 3">
    <name type="scientific">Plectus sambesii</name>
    <dbReference type="NCBI Taxonomy" id="2011161"/>
    <lineage>
        <taxon>Eukaryota</taxon>
        <taxon>Metazoa</taxon>
        <taxon>Ecdysozoa</taxon>
        <taxon>Nematoda</taxon>
        <taxon>Chromadorea</taxon>
        <taxon>Plectida</taxon>
        <taxon>Plectina</taxon>
        <taxon>Plectoidea</taxon>
        <taxon>Plectidae</taxon>
        <taxon>Plectus</taxon>
    </lineage>
</organism>
<protein>
    <submittedName>
        <fullName evidence="3">Uncharacterized protein</fullName>
    </submittedName>
</protein>
<feature type="compositionally biased region" description="Basic and acidic residues" evidence="1">
    <location>
        <begin position="142"/>
        <end position="152"/>
    </location>
</feature>
<proteinExistence type="predicted"/>
<feature type="region of interest" description="Disordered" evidence="1">
    <location>
        <begin position="1"/>
        <end position="152"/>
    </location>
</feature>